<dbReference type="Gene3D" id="3.30.70.360">
    <property type="match status" value="1"/>
</dbReference>
<gene>
    <name evidence="6" type="ORF">EKH77_03660</name>
</gene>
<dbReference type="InterPro" id="IPR051458">
    <property type="entry name" value="Cyt/Met_Dipeptidase"/>
</dbReference>
<dbReference type="AlphaFoldDB" id="A0A3S9PDK5"/>
<dbReference type="Pfam" id="PF07687">
    <property type="entry name" value="M20_dimer"/>
    <property type="match status" value="1"/>
</dbReference>
<organism evidence="6 7">
    <name type="scientific">Streptomyces luteoverticillatus</name>
    <name type="common">Streptoverticillium luteoverticillatus</name>
    <dbReference type="NCBI Taxonomy" id="66425"/>
    <lineage>
        <taxon>Bacteria</taxon>
        <taxon>Bacillati</taxon>
        <taxon>Actinomycetota</taxon>
        <taxon>Actinomycetes</taxon>
        <taxon>Kitasatosporales</taxon>
        <taxon>Streptomycetaceae</taxon>
        <taxon>Streptomyces</taxon>
    </lineage>
</organism>
<dbReference type="GO" id="GO:0008233">
    <property type="term" value="F:peptidase activity"/>
    <property type="evidence" value="ECO:0007669"/>
    <property type="project" value="UniProtKB-KW"/>
</dbReference>
<dbReference type="SUPFAM" id="SSF53187">
    <property type="entry name" value="Zn-dependent exopeptidases"/>
    <property type="match status" value="1"/>
</dbReference>
<evidence type="ECO:0000259" key="5">
    <source>
        <dbReference type="Pfam" id="PF07687"/>
    </source>
</evidence>
<dbReference type="PANTHER" id="PTHR43270">
    <property type="entry name" value="BETA-ALA-HIS DIPEPTIDASE"/>
    <property type="match status" value="1"/>
</dbReference>
<evidence type="ECO:0000256" key="3">
    <source>
        <dbReference type="ARBA" id="ARBA00022801"/>
    </source>
</evidence>
<dbReference type="Pfam" id="PF01546">
    <property type="entry name" value="Peptidase_M20"/>
    <property type="match status" value="1"/>
</dbReference>
<dbReference type="Gene3D" id="3.40.630.10">
    <property type="entry name" value="Zn peptidases"/>
    <property type="match status" value="1"/>
</dbReference>
<keyword evidence="7" id="KW-1185">Reference proteome</keyword>
<keyword evidence="1" id="KW-0645">Protease</keyword>
<dbReference type="EMBL" id="CP034587">
    <property type="protein sequence ID" value="AZQ70430.1"/>
    <property type="molecule type" value="Genomic_DNA"/>
</dbReference>
<dbReference type="Proteomes" id="UP000267900">
    <property type="component" value="Chromosome"/>
</dbReference>
<feature type="region of interest" description="Disordered" evidence="4">
    <location>
        <begin position="244"/>
        <end position="264"/>
    </location>
</feature>
<evidence type="ECO:0000256" key="1">
    <source>
        <dbReference type="ARBA" id="ARBA00022670"/>
    </source>
</evidence>
<dbReference type="GO" id="GO:0046872">
    <property type="term" value="F:metal ion binding"/>
    <property type="evidence" value="ECO:0007669"/>
    <property type="project" value="UniProtKB-KW"/>
</dbReference>
<dbReference type="PANTHER" id="PTHR43270:SF12">
    <property type="entry name" value="SUCCINYL-DIAMINOPIMELATE DESUCCINYLASE"/>
    <property type="match status" value="1"/>
</dbReference>
<sequence length="471" mass="49170">MSAPPLAANVRALMPRAREDLAELVALRTVVGNAPPDHFPRAARRIAALLTDAGLPEIRLLSADDGTETVYARRPGPPGAPSVVLYAHYDVVSAQDETAWRTPPFELTERDGRWYGRGSADCKGNVVMHLTALRALRDALPHDPYPDLDIVVLVDGSEEPGDASLEKLLRAHPGLIAPDVVVIADTGNVAPGIPTVTTSLRGMAVVEVTLTTLSRTLHSGQFGGPTPDAMTALIRLLATLHDSDGTPSVPVPDTGTVAGRGDSGRGAEYAEADFRADAGVLDGVELIGTGTVADRLWTLPSVTVLAVQSPPLDDAVPALLPTAKALVSVRTPPGADVVRVHEELAGHLRARVPWGAHLEVRRVTSGPSFLADTGGTAHAVMRDAMRDAFGVAPREVGAGGSIAVCSAFRSLHPDAEIILCGVEDPPSNIHGTDESVSPGEIASLAHAEALFLRRLAAGAVRTPSTGPGEDR</sequence>
<feature type="domain" description="Peptidase M20 dimerisation" evidence="5">
    <location>
        <begin position="201"/>
        <end position="354"/>
    </location>
</feature>
<dbReference type="RefSeq" id="WP_126912995.1">
    <property type="nucleotide sequence ID" value="NZ_CP034587.1"/>
</dbReference>
<evidence type="ECO:0000256" key="4">
    <source>
        <dbReference type="SAM" id="MobiDB-lite"/>
    </source>
</evidence>
<dbReference type="InterPro" id="IPR011650">
    <property type="entry name" value="Peptidase_M20_dimer"/>
</dbReference>
<keyword evidence="3 6" id="KW-0378">Hydrolase</keyword>
<evidence type="ECO:0000313" key="6">
    <source>
        <dbReference type="EMBL" id="AZQ70430.1"/>
    </source>
</evidence>
<protein>
    <submittedName>
        <fullName evidence="6">M20/M25/M40 family metallo-hydrolase</fullName>
    </submittedName>
</protein>
<name>A0A3S9PDK5_STRLT</name>
<reference evidence="6 7" key="1">
    <citation type="submission" date="2018-12" db="EMBL/GenBank/DDBJ databases">
        <title>The whole draft genome of Streptomyce luteoverticillatus CGMCC 15060.</title>
        <authorList>
            <person name="Feng Z."/>
            <person name="Chen G."/>
            <person name="Zhang J."/>
            <person name="Zhu H."/>
            <person name="Yu X."/>
            <person name="Zhang W."/>
            <person name="Zhang X."/>
        </authorList>
    </citation>
    <scope>NUCLEOTIDE SEQUENCE [LARGE SCALE GENOMIC DNA]</scope>
    <source>
        <strain evidence="6 7">CGMCC 15060</strain>
    </source>
</reference>
<accession>A0A3S9PDK5</accession>
<dbReference type="OrthoDB" id="9761532at2"/>
<proteinExistence type="predicted"/>
<dbReference type="NCBIfam" id="NF005914">
    <property type="entry name" value="PRK07907.1"/>
    <property type="match status" value="1"/>
</dbReference>
<evidence type="ECO:0000313" key="7">
    <source>
        <dbReference type="Proteomes" id="UP000267900"/>
    </source>
</evidence>
<dbReference type="InterPro" id="IPR002933">
    <property type="entry name" value="Peptidase_M20"/>
</dbReference>
<dbReference type="GO" id="GO:0006508">
    <property type="term" value="P:proteolysis"/>
    <property type="evidence" value="ECO:0007669"/>
    <property type="project" value="UniProtKB-KW"/>
</dbReference>
<evidence type="ECO:0000256" key="2">
    <source>
        <dbReference type="ARBA" id="ARBA00022723"/>
    </source>
</evidence>
<keyword evidence="2" id="KW-0479">Metal-binding</keyword>